<dbReference type="InterPro" id="IPR000845">
    <property type="entry name" value="Nucleoside_phosphorylase_d"/>
</dbReference>
<dbReference type="CDD" id="cd09007">
    <property type="entry name" value="NP-I_spr0068"/>
    <property type="match status" value="1"/>
</dbReference>
<dbReference type="GO" id="GO:0006152">
    <property type="term" value="P:purine nucleoside catabolic process"/>
    <property type="evidence" value="ECO:0007669"/>
    <property type="project" value="TreeGrafter"/>
</dbReference>
<accession>A0A0D8B8J6</accession>
<feature type="domain" description="Nucleoside phosphorylase" evidence="4">
    <location>
        <begin position="43"/>
        <end position="239"/>
    </location>
</feature>
<protein>
    <recommendedName>
        <fullName evidence="2">Uridine phosphorylase</fullName>
        <ecNumber evidence="1">2.4.2.3</ecNumber>
    </recommendedName>
</protein>
<dbReference type="GO" id="GO:0005829">
    <property type="term" value="C:cytosol"/>
    <property type="evidence" value="ECO:0007669"/>
    <property type="project" value="TreeGrafter"/>
</dbReference>
<dbReference type="PANTHER" id="PTHR43691:SF11">
    <property type="entry name" value="FI09636P-RELATED"/>
    <property type="match status" value="1"/>
</dbReference>
<dbReference type="Pfam" id="PF01048">
    <property type="entry name" value="PNP_UDP_1"/>
    <property type="match status" value="1"/>
</dbReference>
<reference evidence="6" key="1">
    <citation type="submission" date="2015-02" db="EMBL/GenBank/DDBJ databases">
        <title>Draft Genome of Frankia sp. CpI1-S.</title>
        <authorList>
            <person name="Oshone R.T."/>
            <person name="Ngom M."/>
            <person name="Ghodhbane-Gtari F."/>
            <person name="Gtari M."/>
            <person name="Morris K."/>
            <person name="Thomas K."/>
            <person name="Sen A."/>
            <person name="Tisa L.S."/>
        </authorList>
    </citation>
    <scope>NUCLEOTIDE SEQUENCE [LARGE SCALE GENOMIC DNA]</scope>
    <source>
        <strain evidence="6">CpI1-S</strain>
    </source>
</reference>
<dbReference type="RefSeq" id="WP_370657148.1">
    <property type="nucleotide sequence ID" value="NZ_JYFN01000056.1"/>
</dbReference>
<dbReference type="PATRIC" id="fig|1502723.3.peg.5319"/>
<comment type="catalytic activity">
    <reaction evidence="3">
        <text>uridine + phosphate = alpha-D-ribose 1-phosphate + uracil</text>
        <dbReference type="Rhea" id="RHEA:24388"/>
        <dbReference type="ChEBI" id="CHEBI:16704"/>
        <dbReference type="ChEBI" id="CHEBI:17568"/>
        <dbReference type="ChEBI" id="CHEBI:43474"/>
        <dbReference type="ChEBI" id="CHEBI:57720"/>
        <dbReference type="EC" id="2.4.2.3"/>
    </reaction>
</comment>
<comment type="caution">
    <text evidence="5">The sequence shown here is derived from an EMBL/GenBank/DDBJ whole genome shotgun (WGS) entry which is preliminary data.</text>
</comment>
<dbReference type="Gene3D" id="3.40.50.1580">
    <property type="entry name" value="Nucleoside phosphorylase domain"/>
    <property type="match status" value="1"/>
</dbReference>
<dbReference type="SUPFAM" id="SSF53167">
    <property type="entry name" value="Purine and uridine phosphorylases"/>
    <property type="match status" value="1"/>
</dbReference>
<evidence type="ECO:0000259" key="4">
    <source>
        <dbReference type="Pfam" id="PF01048"/>
    </source>
</evidence>
<dbReference type="GO" id="GO:0004731">
    <property type="term" value="F:purine-nucleoside phosphorylase activity"/>
    <property type="evidence" value="ECO:0007669"/>
    <property type="project" value="TreeGrafter"/>
</dbReference>
<keyword evidence="6" id="KW-1185">Reference proteome</keyword>
<dbReference type="GO" id="GO:0004850">
    <property type="term" value="F:uridine phosphorylase activity"/>
    <property type="evidence" value="ECO:0007669"/>
    <property type="project" value="UniProtKB-EC"/>
</dbReference>
<name>A0A0D8B8J6_9ACTN</name>
<dbReference type="EC" id="2.4.2.3" evidence="1"/>
<evidence type="ECO:0000256" key="1">
    <source>
        <dbReference type="ARBA" id="ARBA00011888"/>
    </source>
</evidence>
<dbReference type="Proteomes" id="UP000032545">
    <property type="component" value="Unassembled WGS sequence"/>
</dbReference>
<organism evidence="5 6">
    <name type="scientific">Frankia torreyi</name>
    <dbReference type="NCBI Taxonomy" id="1856"/>
    <lineage>
        <taxon>Bacteria</taxon>
        <taxon>Bacillati</taxon>
        <taxon>Actinomycetota</taxon>
        <taxon>Actinomycetes</taxon>
        <taxon>Frankiales</taxon>
        <taxon>Frankiaceae</taxon>
        <taxon>Frankia</taxon>
    </lineage>
</organism>
<evidence type="ECO:0000256" key="2">
    <source>
        <dbReference type="ARBA" id="ARBA00021980"/>
    </source>
</evidence>
<proteinExistence type="predicted"/>
<reference evidence="5 6" key="2">
    <citation type="journal article" date="2016" name="Genome Announc.">
        <title>Permanent Draft Genome Sequences for Two Variants of Frankia sp. Strain CpI1, the First Frankia Strain Isolated from Root Nodules of Comptonia peregrina.</title>
        <authorList>
            <person name="Oshone R."/>
            <person name="Hurst S.G.IV."/>
            <person name="Abebe-Akele F."/>
            <person name="Simpson S."/>
            <person name="Morris K."/>
            <person name="Thomas W.K."/>
            <person name="Tisa L.S."/>
        </authorList>
    </citation>
    <scope>NUCLEOTIDE SEQUENCE [LARGE SCALE GENOMIC DNA]</scope>
    <source>
        <strain evidence="6">CpI1-S</strain>
    </source>
</reference>
<evidence type="ECO:0000313" key="5">
    <source>
        <dbReference type="EMBL" id="KJE20613.1"/>
    </source>
</evidence>
<gene>
    <name evidence="5" type="ORF">FF36_05118</name>
</gene>
<evidence type="ECO:0000313" key="6">
    <source>
        <dbReference type="Proteomes" id="UP000032545"/>
    </source>
</evidence>
<dbReference type="AlphaFoldDB" id="A0A0D8B8J6"/>
<dbReference type="EMBL" id="JYFN01000056">
    <property type="protein sequence ID" value="KJE20613.1"/>
    <property type="molecule type" value="Genomic_DNA"/>
</dbReference>
<dbReference type="InterPro" id="IPR035994">
    <property type="entry name" value="Nucleoside_phosphorylase_sf"/>
</dbReference>
<sequence>MIRVEISDNASLPLVEFDPSPAGMVRPFAGRGREKAGVRLPQLAVLCFFGEVVDALVETHQARVLTELVGEHGRHPVYEVILEGTPIAVFQPGIGAPLCAGFMEEAIVLGARTLVACGGAGSLVDSHVLGQVIVPDRAVRDEGTSFHYQPPSREVSADPAGVAAAEAVLTRHGVPFVRGKTWTTDAIYRETPAKVEARRAEGCLTVEMEAAAFFAVARFRGVRFAQLLYAGDSLAGPVWASRDWQQALSTRARLFRLAAETCVELGRAEAVS</sequence>
<dbReference type="PANTHER" id="PTHR43691">
    <property type="entry name" value="URIDINE PHOSPHORYLASE"/>
    <property type="match status" value="1"/>
</dbReference>
<evidence type="ECO:0000256" key="3">
    <source>
        <dbReference type="ARBA" id="ARBA00048447"/>
    </source>
</evidence>